<name>A0A381XQL7_9ZZZZ</name>
<evidence type="ECO:0000256" key="1">
    <source>
        <dbReference type="SAM" id="MobiDB-lite"/>
    </source>
</evidence>
<feature type="compositionally biased region" description="Basic and acidic residues" evidence="1">
    <location>
        <begin position="41"/>
        <end position="50"/>
    </location>
</feature>
<gene>
    <name evidence="3" type="ORF">METZ01_LOCUS119940</name>
</gene>
<proteinExistence type="predicted"/>
<feature type="region of interest" description="Disordered" evidence="1">
    <location>
        <begin position="41"/>
        <end position="78"/>
    </location>
</feature>
<reference evidence="3" key="1">
    <citation type="submission" date="2018-05" db="EMBL/GenBank/DDBJ databases">
        <authorList>
            <person name="Lanie J.A."/>
            <person name="Ng W.-L."/>
            <person name="Kazmierczak K.M."/>
            <person name="Andrzejewski T.M."/>
            <person name="Davidsen T.M."/>
            <person name="Wayne K.J."/>
            <person name="Tettelin H."/>
            <person name="Glass J.I."/>
            <person name="Rusch D."/>
            <person name="Podicherti R."/>
            <person name="Tsui H.-C.T."/>
            <person name="Winkler M.E."/>
        </authorList>
    </citation>
    <scope>NUCLEOTIDE SEQUENCE</scope>
</reference>
<dbReference type="AlphaFoldDB" id="A0A381XQL7"/>
<dbReference type="InterPro" id="IPR018392">
    <property type="entry name" value="LysM"/>
</dbReference>
<dbReference type="EMBL" id="UINC01016036">
    <property type="protein sequence ID" value="SVA67086.1"/>
    <property type="molecule type" value="Genomic_DNA"/>
</dbReference>
<dbReference type="InterPro" id="IPR036779">
    <property type="entry name" value="LysM_dom_sf"/>
</dbReference>
<dbReference type="Pfam" id="PF01476">
    <property type="entry name" value="LysM"/>
    <property type="match status" value="1"/>
</dbReference>
<dbReference type="SMART" id="SM00257">
    <property type="entry name" value="LysM"/>
    <property type="match status" value="1"/>
</dbReference>
<protein>
    <recommendedName>
        <fullName evidence="2">LysM domain-containing protein</fullName>
    </recommendedName>
</protein>
<dbReference type="PROSITE" id="PS51782">
    <property type="entry name" value="LYSM"/>
    <property type="match status" value="1"/>
</dbReference>
<dbReference type="CDD" id="cd00118">
    <property type="entry name" value="LysM"/>
    <property type="match status" value="1"/>
</dbReference>
<evidence type="ECO:0000313" key="3">
    <source>
        <dbReference type="EMBL" id="SVA67086.1"/>
    </source>
</evidence>
<dbReference type="Gene3D" id="3.10.350.10">
    <property type="entry name" value="LysM domain"/>
    <property type="match status" value="1"/>
</dbReference>
<evidence type="ECO:0000259" key="2">
    <source>
        <dbReference type="PROSITE" id="PS51782"/>
    </source>
</evidence>
<feature type="domain" description="LysM" evidence="2">
    <location>
        <begin position="83"/>
        <end position="127"/>
    </location>
</feature>
<accession>A0A381XQL7</accession>
<dbReference type="SUPFAM" id="SSF54106">
    <property type="entry name" value="LysM domain"/>
    <property type="match status" value="1"/>
</dbReference>
<organism evidence="3">
    <name type="scientific">marine metagenome</name>
    <dbReference type="NCBI Taxonomy" id="408172"/>
    <lineage>
        <taxon>unclassified sequences</taxon>
        <taxon>metagenomes</taxon>
        <taxon>ecological metagenomes</taxon>
    </lineage>
</organism>
<sequence length="416" mass="46746">MSNFLEEWGLPLEGDIQESFKPDPSIEANRQELEAVRGQEIFDKLPESMKVDPPTQEMLDAQRGQASFDQSPESEKIDSPTNMQHIVEQGDTLSQIAQGLGVDMNQLAELNQIQDPNKIQVGQILNLVGLGDQQQQPAVAPTPPVPEPTKEYSNRMLPTSMQMAKDHLIGSKSNIKTEEYLTKPEHEAMIRVGTYALKRALKGKLDKVIDSKFIKHKAGETAKGNRLYVVDGKDSDFIIIADDYDDIGKQAIGYGTPVTAENLADPIYNVKMGLSTVRLFTHNKKVYMGDEMNTPHQGYSHFGEHGEERLSKKDVLERITTIYNEWSEGKFKDKDDTKLGTAKGLFHRFAEAFGPEMGESFSSRILLGSQKELGLSSKQFKKIPTLEQYEKFMIKTGQLSEGHPSITWGRKKQRDK</sequence>